<sequence length="956" mass="110498">MKIYLTAFFRKRFFLKTSFLILLIFLWLWRLNCFAQNIESICKPEISHFTRQIYNANYQNWGIARHPKTRFIYFANSRGLLEFDGSTWRVFELPQKQIVRSVAIDSLGQIYTGGLGEFGCWKPNLAGVLSYQSFVPLIHDKGFRREAVWNILPTEKGIIFQSFALLFIYRNNTVRKLELPGNILFMHNVKNRLFVGVIDKGLFELKNDRFELIKGSEFLGKESVNIILPTRTDDILVGTSKSIYRFNGKNFLPFNAETNLFVQQNQLNKGICLNNGNYAFGTILNGVIITSQSGEILMHLNTKNGLQNNTVLALTEDASGDLWVGMDKGIDLIALSSPIKFYTDFDGHIGTVYDAAIFEGRIYLGTNQGVFSSVLNAGNASFQLIPKTQGQVWNLEVIDGQLLCGHNNGTFLIQGTNASQISNVTGGWVIKKLAHHPELLLQGTYTHLCVYRKGKNGSWELAHKVENFSSSVRQWEEDEKGDIWVNNAPNGLSRLKLSPDTKKVLKKEDFIGSQLKGSSVNLNKIRNQIVVTTSNGLMIFDPSQQKFILSAEFRQQIGTEIRKVFSFSQKETLAIRKDGGLCVIQAEGKTKEIPIKRNQWVDDYENIRKIDEQNFVLCTENGFAVLPGKRIFSLTETKDGNPFIRSISVEDNPDLDRIFYENRVFPELFFEHNQNSLTISFSTTNYTNQVKYSFWLENSTKNWSPYSAATHKEFNSLSPGKYIFHLKSNLSNEETQLEFEILPPWYWNFWSKVFYIFLIGCLGYTSYRFHLRRLLIQKVRMQRKLEKRMRRQEELSQKEIMQLRNERLEQDIVRKSEELANSTMTLIKKNELLLNIRQEVNKLPHESIGRLNNIGSYKQILHLIESNISTEQDLQIFETNFNQVHEEFLKKLITNYPNLTPSDLKLAAYLRMNLSTKEIAQLFNITNRSVELKRYRLRKKLDLDTEVNLGEFMMKY</sequence>
<dbReference type="Gene3D" id="1.10.10.10">
    <property type="entry name" value="Winged helix-like DNA-binding domain superfamily/Winged helix DNA-binding domain"/>
    <property type="match status" value="1"/>
</dbReference>
<dbReference type="AlphaFoldDB" id="A0A1I5UTB2"/>
<keyword evidence="2" id="KW-0812">Transmembrane</keyword>
<dbReference type="GO" id="GO:0003677">
    <property type="term" value="F:DNA binding"/>
    <property type="evidence" value="ECO:0007669"/>
    <property type="project" value="InterPro"/>
</dbReference>
<dbReference type="InterPro" id="IPR036388">
    <property type="entry name" value="WH-like_DNA-bd_sf"/>
</dbReference>
<feature type="coiled-coil region" evidence="1">
    <location>
        <begin position="778"/>
        <end position="825"/>
    </location>
</feature>
<dbReference type="InterPro" id="IPR000792">
    <property type="entry name" value="Tscrpt_reg_LuxR_C"/>
</dbReference>
<evidence type="ECO:0000259" key="3">
    <source>
        <dbReference type="SMART" id="SM00421"/>
    </source>
</evidence>
<gene>
    <name evidence="4" type="ORF">SAMN04515674_10850</name>
</gene>
<dbReference type="SUPFAM" id="SSF63829">
    <property type="entry name" value="Calcium-dependent phosphotriesterase"/>
    <property type="match status" value="1"/>
</dbReference>
<organism evidence="4 5">
    <name type="scientific">Pseudarcicella hirudinis</name>
    <dbReference type="NCBI Taxonomy" id="1079859"/>
    <lineage>
        <taxon>Bacteria</taxon>
        <taxon>Pseudomonadati</taxon>
        <taxon>Bacteroidota</taxon>
        <taxon>Cytophagia</taxon>
        <taxon>Cytophagales</taxon>
        <taxon>Flectobacillaceae</taxon>
        <taxon>Pseudarcicella</taxon>
    </lineage>
</organism>
<dbReference type="SUPFAM" id="SSF46894">
    <property type="entry name" value="C-terminal effector domain of the bipartite response regulators"/>
    <property type="match status" value="1"/>
</dbReference>
<dbReference type="STRING" id="1079859.SAMN04515674_10850"/>
<dbReference type="SMART" id="SM00421">
    <property type="entry name" value="HTH_LUXR"/>
    <property type="match status" value="1"/>
</dbReference>
<protein>
    <submittedName>
        <fullName evidence="4">Two component regulator propeller</fullName>
    </submittedName>
</protein>
<dbReference type="EMBL" id="FOXH01000008">
    <property type="protein sequence ID" value="SFP98501.1"/>
    <property type="molecule type" value="Genomic_DNA"/>
</dbReference>
<name>A0A1I5UTB2_9BACT</name>
<accession>A0A1I5UTB2</accession>
<keyword evidence="2" id="KW-0472">Membrane</keyword>
<dbReference type="InterPro" id="IPR013783">
    <property type="entry name" value="Ig-like_fold"/>
</dbReference>
<evidence type="ECO:0000256" key="1">
    <source>
        <dbReference type="SAM" id="Coils"/>
    </source>
</evidence>
<keyword evidence="1" id="KW-0175">Coiled coil</keyword>
<evidence type="ECO:0000313" key="4">
    <source>
        <dbReference type="EMBL" id="SFP98501.1"/>
    </source>
</evidence>
<dbReference type="OrthoDB" id="9806995at2"/>
<dbReference type="InterPro" id="IPR016032">
    <property type="entry name" value="Sig_transdc_resp-reg_C-effctor"/>
</dbReference>
<dbReference type="Pfam" id="PF07494">
    <property type="entry name" value="Reg_prop"/>
    <property type="match status" value="1"/>
</dbReference>
<evidence type="ECO:0000313" key="5">
    <source>
        <dbReference type="Proteomes" id="UP000199306"/>
    </source>
</evidence>
<dbReference type="GO" id="GO:0006355">
    <property type="term" value="P:regulation of DNA-templated transcription"/>
    <property type="evidence" value="ECO:0007669"/>
    <property type="project" value="InterPro"/>
</dbReference>
<dbReference type="InterPro" id="IPR015943">
    <property type="entry name" value="WD40/YVTN_repeat-like_dom_sf"/>
</dbReference>
<dbReference type="Proteomes" id="UP000199306">
    <property type="component" value="Unassembled WGS sequence"/>
</dbReference>
<proteinExistence type="predicted"/>
<keyword evidence="5" id="KW-1185">Reference proteome</keyword>
<feature type="transmembrane region" description="Helical" evidence="2">
    <location>
        <begin position="745"/>
        <end position="767"/>
    </location>
</feature>
<keyword evidence="2" id="KW-1133">Transmembrane helix</keyword>
<dbReference type="Gene3D" id="2.60.40.10">
    <property type="entry name" value="Immunoglobulins"/>
    <property type="match status" value="1"/>
</dbReference>
<feature type="domain" description="HTH luxR-type" evidence="3">
    <location>
        <begin position="896"/>
        <end position="953"/>
    </location>
</feature>
<reference evidence="4 5" key="1">
    <citation type="submission" date="2016-10" db="EMBL/GenBank/DDBJ databases">
        <authorList>
            <person name="de Groot N.N."/>
        </authorList>
    </citation>
    <scope>NUCLEOTIDE SEQUENCE [LARGE SCALE GENOMIC DNA]</scope>
    <source>
        <strain evidence="5">E92,LMG 26720,CCM 7988</strain>
    </source>
</reference>
<dbReference type="Gene3D" id="2.130.10.10">
    <property type="entry name" value="YVTN repeat-like/Quinoprotein amine dehydrogenase"/>
    <property type="match status" value="2"/>
</dbReference>
<evidence type="ECO:0000256" key="2">
    <source>
        <dbReference type="SAM" id="Phobius"/>
    </source>
</evidence>
<dbReference type="RefSeq" id="WP_092017897.1">
    <property type="nucleotide sequence ID" value="NZ_FOXH01000008.1"/>
</dbReference>
<dbReference type="InterPro" id="IPR011110">
    <property type="entry name" value="Reg_prop"/>
</dbReference>